<feature type="compositionally biased region" description="Low complexity" evidence="1">
    <location>
        <begin position="90"/>
        <end position="100"/>
    </location>
</feature>
<feature type="chain" id="PRO_5003408836" evidence="2">
    <location>
        <begin position="20"/>
        <end position="202"/>
    </location>
</feature>
<name>G0S223_CHATD</name>
<reference evidence="3 4" key="1">
    <citation type="journal article" date="2011" name="Cell">
        <title>Insight into structure and assembly of the nuclear pore complex by utilizing the genome of a eukaryotic thermophile.</title>
        <authorList>
            <person name="Amlacher S."/>
            <person name="Sarges P."/>
            <person name="Flemming D."/>
            <person name="van Noort V."/>
            <person name="Kunze R."/>
            <person name="Devos D.P."/>
            <person name="Arumugam M."/>
            <person name="Bork P."/>
            <person name="Hurt E."/>
        </authorList>
    </citation>
    <scope>NUCLEOTIDE SEQUENCE [LARGE SCALE GENOMIC DNA]</scope>
    <source>
        <strain evidence="4">DSM 1495 / CBS 144.50 / IMI 039719</strain>
    </source>
</reference>
<dbReference type="EMBL" id="GL988039">
    <property type="protein sequence ID" value="EGS23083.1"/>
    <property type="molecule type" value="Genomic_DNA"/>
</dbReference>
<evidence type="ECO:0000313" key="3">
    <source>
        <dbReference type="EMBL" id="EGS23083.1"/>
    </source>
</evidence>
<dbReference type="AlphaFoldDB" id="G0S223"/>
<evidence type="ECO:0000313" key="4">
    <source>
        <dbReference type="Proteomes" id="UP000008066"/>
    </source>
</evidence>
<protein>
    <submittedName>
        <fullName evidence="3">Uncharacterized protein</fullName>
    </submittedName>
</protein>
<organism evidence="4">
    <name type="scientific">Chaetomium thermophilum (strain DSM 1495 / CBS 144.50 / IMI 039719)</name>
    <name type="common">Thermochaetoides thermophila</name>
    <dbReference type="NCBI Taxonomy" id="759272"/>
    <lineage>
        <taxon>Eukaryota</taxon>
        <taxon>Fungi</taxon>
        <taxon>Dikarya</taxon>
        <taxon>Ascomycota</taxon>
        <taxon>Pezizomycotina</taxon>
        <taxon>Sordariomycetes</taxon>
        <taxon>Sordariomycetidae</taxon>
        <taxon>Sordariales</taxon>
        <taxon>Chaetomiaceae</taxon>
        <taxon>Thermochaetoides</taxon>
    </lineage>
</organism>
<feature type="region of interest" description="Disordered" evidence="1">
    <location>
        <begin position="85"/>
        <end position="165"/>
    </location>
</feature>
<feature type="signal peptide" evidence="2">
    <location>
        <begin position="1"/>
        <end position="19"/>
    </location>
</feature>
<sequence>MKLSKSLFFSTLLAGFAAAKGPIMELEGNFDFGHDHSHESYGHSGGYGYGYGNGYGKPDGSWNNPSSSKDVPAAANSYIIEEPSEASYYPQTTFPQPTETPKSDSDDGKYPPVEDYGQFEPTPTGSFYFEDNGEPTPTPVASVYDDSYPAAPTSPGYQYNQTSLHPSGGPYSETIVSAGSGRAGLKFAVTLAAAVAAGLGLL</sequence>
<dbReference type="HOGENOM" id="CLU_1354456_0_0_1"/>
<proteinExistence type="predicted"/>
<dbReference type="RefSeq" id="XP_006692075.1">
    <property type="nucleotide sequence ID" value="XM_006692012.1"/>
</dbReference>
<dbReference type="KEGG" id="cthr:CTHT_0015720"/>
<accession>G0S223</accession>
<evidence type="ECO:0000256" key="2">
    <source>
        <dbReference type="SAM" id="SignalP"/>
    </source>
</evidence>
<keyword evidence="2" id="KW-0732">Signal</keyword>
<dbReference type="GeneID" id="18255610"/>
<evidence type="ECO:0000256" key="1">
    <source>
        <dbReference type="SAM" id="MobiDB-lite"/>
    </source>
</evidence>
<dbReference type="Proteomes" id="UP000008066">
    <property type="component" value="Unassembled WGS sequence"/>
</dbReference>
<keyword evidence="4" id="KW-1185">Reference proteome</keyword>
<gene>
    <name evidence="3" type="ORF">CTHT_0015720</name>
</gene>
<feature type="compositionally biased region" description="Polar residues" evidence="1">
    <location>
        <begin position="155"/>
        <end position="165"/>
    </location>
</feature>